<comment type="caution">
    <text evidence="5">The sequence shown here is derived from an EMBL/GenBank/DDBJ whole genome shotgun (WGS) entry which is preliminary data.</text>
</comment>
<sequence>MTVPRQPAYRVPDRAPGPELPPEPPGLGRRWSRRVRAWWGELRHGRPRRRNRLRWVAAAVALLVLGSATAGWCYLRGLDGNIVTDVTTADELERHRAERPARAPGSEAENILVIGTGERSPDTVLLFHLAGDRRSATALALPRALGVDVPRCAGPEGTALAARRGTLDAAYASGGAACLIRTIEGLTGIRVDHHLIVDYAVVGRVADAIGGIEPCTLDALARKLVSSGVLLNPAKLLPVLDALTSSITSDTELNSLRELYDLLREIRSVPRDALRFLTVPTAQDDRTALVEADAEALFTRLREDRPVSADDGGPPLVTPDDAAANTMCG</sequence>
<dbReference type="AlphaFoldDB" id="A0A4R4SZ57"/>
<keyword evidence="3" id="KW-0472">Membrane</keyword>
<feature type="region of interest" description="Disordered" evidence="2">
    <location>
        <begin position="305"/>
        <end position="329"/>
    </location>
</feature>
<dbReference type="PANTHER" id="PTHR33392">
    <property type="entry name" value="POLYISOPRENYL-TEICHOIC ACID--PEPTIDOGLYCAN TEICHOIC ACID TRANSFERASE TAGU"/>
    <property type="match status" value="1"/>
</dbReference>
<dbReference type="Pfam" id="PF03816">
    <property type="entry name" value="LytR_cpsA_psr"/>
    <property type="match status" value="1"/>
</dbReference>
<protein>
    <submittedName>
        <fullName evidence="5">LytR family transcriptional regulator</fullName>
    </submittedName>
</protein>
<feature type="region of interest" description="Disordered" evidence="2">
    <location>
        <begin position="1"/>
        <end position="27"/>
    </location>
</feature>
<evidence type="ECO:0000313" key="5">
    <source>
        <dbReference type="EMBL" id="TDC68586.1"/>
    </source>
</evidence>
<keyword evidence="3" id="KW-1133">Transmembrane helix</keyword>
<dbReference type="PANTHER" id="PTHR33392:SF6">
    <property type="entry name" value="POLYISOPRENYL-TEICHOIC ACID--PEPTIDOGLYCAN TEICHOIC ACID TRANSFERASE TAGU"/>
    <property type="match status" value="1"/>
</dbReference>
<evidence type="ECO:0000256" key="3">
    <source>
        <dbReference type="SAM" id="Phobius"/>
    </source>
</evidence>
<dbReference type="Proteomes" id="UP000295345">
    <property type="component" value="Unassembled WGS sequence"/>
</dbReference>
<evidence type="ECO:0000313" key="6">
    <source>
        <dbReference type="Proteomes" id="UP000295345"/>
    </source>
</evidence>
<evidence type="ECO:0000256" key="1">
    <source>
        <dbReference type="ARBA" id="ARBA00006068"/>
    </source>
</evidence>
<name>A0A4R4SZ57_9ACTN</name>
<organism evidence="5 6">
    <name type="scientific">Streptomyces hainanensis</name>
    <dbReference type="NCBI Taxonomy" id="402648"/>
    <lineage>
        <taxon>Bacteria</taxon>
        <taxon>Bacillati</taxon>
        <taxon>Actinomycetota</taxon>
        <taxon>Actinomycetes</taxon>
        <taxon>Kitasatosporales</taxon>
        <taxon>Streptomycetaceae</taxon>
        <taxon>Streptomyces</taxon>
    </lineage>
</organism>
<dbReference type="Gene3D" id="3.40.630.190">
    <property type="entry name" value="LCP protein"/>
    <property type="match status" value="1"/>
</dbReference>
<dbReference type="OrthoDB" id="4168556at2"/>
<keyword evidence="6" id="KW-1185">Reference proteome</keyword>
<feature type="transmembrane region" description="Helical" evidence="3">
    <location>
        <begin position="53"/>
        <end position="72"/>
    </location>
</feature>
<dbReference type="RefSeq" id="WP_132820803.1">
    <property type="nucleotide sequence ID" value="NZ_SMKI01000370.1"/>
</dbReference>
<dbReference type="InterPro" id="IPR004474">
    <property type="entry name" value="LytR_CpsA_psr"/>
</dbReference>
<dbReference type="EMBL" id="SMKI01000370">
    <property type="protein sequence ID" value="TDC68586.1"/>
    <property type="molecule type" value="Genomic_DNA"/>
</dbReference>
<reference evidence="5 6" key="1">
    <citation type="submission" date="2019-03" db="EMBL/GenBank/DDBJ databases">
        <title>Draft genome sequences of novel Actinobacteria.</title>
        <authorList>
            <person name="Sahin N."/>
            <person name="Ay H."/>
            <person name="Saygin H."/>
        </authorList>
    </citation>
    <scope>NUCLEOTIDE SEQUENCE [LARGE SCALE GENOMIC DNA]</scope>
    <source>
        <strain evidence="5 6">DSM 41900</strain>
    </source>
</reference>
<gene>
    <name evidence="5" type="ORF">E1283_27170</name>
</gene>
<keyword evidence="3" id="KW-0812">Transmembrane</keyword>
<proteinExistence type="inferred from homology"/>
<evidence type="ECO:0000259" key="4">
    <source>
        <dbReference type="Pfam" id="PF03816"/>
    </source>
</evidence>
<accession>A0A4R4SZ57</accession>
<comment type="similarity">
    <text evidence="1">Belongs to the LytR/CpsA/Psr (LCP) family.</text>
</comment>
<dbReference type="InterPro" id="IPR050922">
    <property type="entry name" value="LytR/CpsA/Psr_CW_biosynth"/>
</dbReference>
<evidence type="ECO:0000256" key="2">
    <source>
        <dbReference type="SAM" id="MobiDB-lite"/>
    </source>
</evidence>
<feature type="domain" description="Cell envelope-related transcriptional attenuator" evidence="4">
    <location>
        <begin position="122"/>
        <end position="220"/>
    </location>
</feature>